<dbReference type="RefSeq" id="WP_187639713.1">
    <property type="nucleotide sequence ID" value="NZ_VZQQ01000204.1"/>
</dbReference>
<accession>A0ABR7Q3H4</accession>
<evidence type="ECO:0000313" key="3">
    <source>
        <dbReference type="Proteomes" id="UP000736373"/>
    </source>
</evidence>
<name>A0ABR7Q3H4_9BURK</name>
<sequence length="90" mass="10510">MLLDRIMVLIDLFDDIEAFRAGYVQSMMQWVKSQVVRNIDDIERLYDRAVTRVQDEQLAGATRSDEQAPPRRIERRSRVSAWAGNMPDAR</sequence>
<proteinExistence type="predicted"/>
<dbReference type="EMBL" id="VZQQ01000204">
    <property type="protein sequence ID" value="MBC8752899.1"/>
    <property type="molecule type" value="Genomic_DNA"/>
</dbReference>
<keyword evidence="3" id="KW-1185">Reference proteome</keyword>
<feature type="compositionally biased region" description="Basic and acidic residues" evidence="1">
    <location>
        <begin position="63"/>
        <end position="72"/>
    </location>
</feature>
<comment type="caution">
    <text evidence="2">The sequence shown here is derived from an EMBL/GenBank/DDBJ whole genome shotgun (WGS) entry which is preliminary data.</text>
</comment>
<feature type="region of interest" description="Disordered" evidence="1">
    <location>
        <begin position="57"/>
        <end position="90"/>
    </location>
</feature>
<reference evidence="2 3" key="1">
    <citation type="submission" date="2019-09" db="EMBL/GenBank/DDBJ databases">
        <title>Paraburkholderia podalyriae sp. nov., A South African Podalyria-associated rhizobium.</title>
        <authorList>
            <person name="Mavima L."/>
            <person name="Beukes C.W."/>
            <person name="Palmer M."/>
            <person name="De Meyer S.E."/>
            <person name="James E.K."/>
            <person name="Maluk M."/>
            <person name="Avontuur J.R."/>
            <person name="Chan W.Y."/>
            <person name="Venter S.N."/>
            <person name="Steenkamp E.T."/>
        </authorList>
    </citation>
    <scope>NUCLEOTIDE SEQUENCE [LARGE SCALE GENOMIC DNA]</scope>
    <source>
        <strain evidence="2 3">WC7.3b</strain>
    </source>
</reference>
<evidence type="ECO:0000256" key="1">
    <source>
        <dbReference type="SAM" id="MobiDB-lite"/>
    </source>
</evidence>
<organism evidence="2 3">
    <name type="scientific">Paraburkholderia podalyriae</name>
    <dbReference type="NCBI Taxonomy" id="1938811"/>
    <lineage>
        <taxon>Bacteria</taxon>
        <taxon>Pseudomonadati</taxon>
        <taxon>Pseudomonadota</taxon>
        <taxon>Betaproteobacteria</taxon>
        <taxon>Burkholderiales</taxon>
        <taxon>Burkholderiaceae</taxon>
        <taxon>Paraburkholderia</taxon>
    </lineage>
</organism>
<protein>
    <submittedName>
        <fullName evidence="2">Uncharacterized protein</fullName>
    </submittedName>
</protein>
<evidence type="ECO:0000313" key="2">
    <source>
        <dbReference type="EMBL" id="MBC8752899.1"/>
    </source>
</evidence>
<dbReference type="Proteomes" id="UP000736373">
    <property type="component" value="Unassembled WGS sequence"/>
</dbReference>
<gene>
    <name evidence="2" type="ORF">F6X42_43280</name>
</gene>